<evidence type="ECO:0000256" key="4">
    <source>
        <dbReference type="SAM" id="SignalP"/>
    </source>
</evidence>
<dbReference type="InterPro" id="IPR039424">
    <property type="entry name" value="SBP_5"/>
</dbReference>
<dbReference type="Gene3D" id="3.40.190.10">
    <property type="entry name" value="Periplasmic binding protein-like II"/>
    <property type="match status" value="1"/>
</dbReference>
<evidence type="ECO:0000256" key="3">
    <source>
        <dbReference type="ARBA" id="ARBA00022729"/>
    </source>
</evidence>
<dbReference type="SUPFAM" id="SSF53850">
    <property type="entry name" value="Periplasmic binding protein-like II"/>
    <property type="match status" value="1"/>
</dbReference>
<dbReference type="AlphaFoldDB" id="A0A1T4YUF0"/>
<evidence type="ECO:0000313" key="7">
    <source>
        <dbReference type="Proteomes" id="UP000191040"/>
    </source>
</evidence>
<dbReference type="Pfam" id="PF00496">
    <property type="entry name" value="SBP_bac_5"/>
    <property type="match status" value="1"/>
</dbReference>
<dbReference type="EMBL" id="LT796768">
    <property type="protein sequence ID" value="SKB05454.1"/>
    <property type="molecule type" value="Genomic_DNA"/>
</dbReference>
<reference evidence="7" key="1">
    <citation type="submission" date="2017-02" db="EMBL/GenBank/DDBJ databases">
        <authorList>
            <person name="Varghese N."/>
            <person name="Submissions S."/>
        </authorList>
    </citation>
    <scope>NUCLEOTIDE SEQUENCE [LARGE SCALE GENOMIC DNA]</scope>
    <source>
        <strain evidence="7">9H-4</strain>
    </source>
</reference>
<accession>A0A1T4YUF0</accession>
<dbReference type="Proteomes" id="UP000191040">
    <property type="component" value="Chromosome I"/>
</dbReference>
<name>A0A1T4YUF0_9ACTN</name>
<dbReference type="PROSITE" id="PS51257">
    <property type="entry name" value="PROKAR_LIPOPROTEIN"/>
    <property type="match status" value="1"/>
</dbReference>
<dbReference type="GO" id="GO:0015833">
    <property type="term" value="P:peptide transport"/>
    <property type="evidence" value="ECO:0007669"/>
    <property type="project" value="TreeGrafter"/>
</dbReference>
<feature type="signal peptide" evidence="4">
    <location>
        <begin position="1"/>
        <end position="27"/>
    </location>
</feature>
<dbReference type="GO" id="GO:0042597">
    <property type="term" value="C:periplasmic space"/>
    <property type="evidence" value="ECO:0007669"/>
    <property type="project" value="UniProtKB-ARBA"/>
</dbReference>
<dbReference type="PANTHER" id="PTHR30290">
    <property type="entry name" value="PERIPLASMIC BINDING COMPONENT OF ABC TRANSPORTER"/>
    <property type="match status" value="1"/>
</dbReference>
<comment type="similarity">
    <text evidence="1">Belongs to the bacterial solute-binding protein 5 family.</text>
</comment>
<protein>
    <submittedName>
        <fullName evidence="6">Peptide/nickel transport system substrate-binding protein</fullName>
    </submittedName>
</protein>
<dbReference type="OrthoDB" id="9796817at2"/>
<evidence type="ECO:0000313" key="6">
    <source>
        <dbReference type="EMBL" id="SKB05454.1"/>
    </source>
</evidence>
<keyword evidence="2" id="KW-0813">Transport</keyword>
<organism evidence="6 7">
    <name type="scientific">Aeromicrobium choanae</name>
    <dbReference type="NCBI Taxonomy" id="1736691"/>
    <lineage>
        <taxon>Bacteria</taxon>
        <taxon>Bacillati</taxon>
        <taxon>Actinomycetota</taxon>
        <taxon>Actinomycetes</taxon>
        <taxon>Propionibacteriales</taxon>
        <taxon>Nocardioidaceae</taxon>
        <taxon>Aeromicrobium</taxon>
    </lineage>
</organism>
<dbReference type="GO" id="GO:0043190">
    <property type="term" value="C:ATP-binding cassette (ABC) transporter complex"/>
    <property type="evidence" value="ECO:0007669"/>
    <property type="project" value="InterPro"/>
</dbReference>
<dbReference type="PANTHER" id="PTHR30290:SF9">
    <property type="entry name" value="OLIGOPEPTIDE-BINDING PROTEIN APPA"/>
    <property type="match status" value="1"/>
</dbReference>
<sequence length="525" mass="56407">MNSPRTRPWRRTVGLAGALALATSILAACGGSDEGGDRVAGQAPDSVVMDLRNDVDTFDPFLTAADQGSVQMYEALYDTPVRRDMKTGEYVPAMATDWEVTTTKIDMTFREGLKCSDGTDLTATDIANSMKRLADPKTGSIYTGRLFGAGGVKEIVADDAARTVSVEVNDPHSDLLDSMSTAFVICPKGLEDTEALATAPQGSGPYKVTSLKRGDTYELEAWGSPALEDPKSVPAKITFRVITNDATRANLFETGETDIAGILGRDSERLEGNHELIQGKAFEADSLTFNQRPEAPMSDERLRRVVAQAIDAAAYTKAASFGVGEPVNTVITPNMDCYTEANGDIGLKFDEDQAKADLEAAGYGPGGKKLTVRLLGYDVQNSGPDYVADALRKVGIDVKVTNGTQAQAGAIVYGDEGDWDVIVFPYLSAAPHPYPLVTKMSSNLGEGGSYNFGRTRNDDFDKYSALATGSLGDERCENWGKAEAALLEQTNLVPLLWPIANYFADGLTFNATYRTVDLRSIRAVE</sequence>
<dbReference type="RefSeq" id="WP_078699080.1">
    <property type="nucleotide sequence ID" value="NZ_LT796768.1"/>
</dbReference>
<keyword evidence="3 4" id="KW-0732">Signal</keyword>
<evidence type="ECO:0000259" key="5">
    <source>
        <dbReference type="Pfam" id="PF00496"/>
    </source>
</evidence>
<dbReference type="InterPro" id="IPR030678">
    <property type="entry name" value="Peptide/Ni-bd"/>
</dbReference>
<feature type="domain" description="Solute-binding protein family 5" evidence="5">
    <location>
        <begin position="89"/>
        <end position="443"/>
    </location>
</feature>
<dbReference type="STRING" id="1736691.SAMN06295964_0944"/>
<dbReference type="GO" id="GO:1904680">
    <property type="term" value="F:peptide transmembrane transporter activity"/>
    <property type="evidence" value="ECO:0007669"/>
    <property type="project" value="TreeGrafter"/>
</dbReference>
<dbReference type="InterPro" id="IPR000914">
    <property type="entry name" value="SBP_5_dom"/>
</dbReference>
<gene>
    <name evidence="6" type="ORF">SAMN06295964_0944</name>
</gene>
<evidence type="ECO:0000256" key="1">
    <source>
        <dbReference type="ARBA" id="ARBA00005695"/>
    </source>
</evidence>
<proteinExistence type="inferred from homology"/>
<dbReference type="PIRSF" id="PIRSF002741">
    <property type="entry name" value="MppA"/>
    <property type="match status" value="1"/>
</dbReference>
<dbReference type="Gene3D" id="3.10.105.10">
    <property type="entry name" value="Dipeptide-binding Protein, Domain 3"/>
    <property type="match status" value="1"/>
</dbReference>
<dbReference type="CDD" id="cd00995">
    <property type="entry name" value="PBP2_NikA_DppA_OppA_like"/>
    <property type="match status" value="1"/>
</dbReference>
<evidence type="ECO:0000256" key="2">
    <source>
        <dbReference type="ARBA" id="ARBA00022448"/>
    </source>
</evidence>
<keyword evidence="7" id="KW-1185">Reference proteome</keyword>
<feature type="chain" id="PRO_5013137693" evidence="4">
    <location>
        <begin position="28"/>
        <end position="525"/>
    </location>
</feature>